<dbReference type="EMBL" id="JABVXQ010000008">
    <property type="protein sequence ID" value="KAF6095137.1"/>
    <property type="molecule type" value="Genomic_DNA"/>
</dbReference>
<organism evidence="2 3">
    <name type="scientific">Phyllostomus discolor</name>
    <name type="common">pale spear-nosed bat</name>
    <dbReference type="NCBI Taxonomy" id="89673"/>
    <lineage>
        <taxon>Eukaryota</taxon>
        <taxon>Metazoa</taxon>
        <taxon>Chordata</taxon>
        <taxon>Craniata</taxon>
        <taxon>Vertebrata</taxon>
        <taxon>Euteleostomi</taxon>
        <taxon>Mammalia</taxon>
        <taxon>Eutheria</taxon>
        <taxon>Laurasiatheria</taxon>
        <taxon>Chiroptera</taxon>
        <taxon>Yangochiroptera</taxon>
        <taxon>Phyllostomidae</taxon>
        <taxon>Phyllostominae</taxon>
        <taxon>Phyllostomus</taxon>
    </lineage>
</organism>
<dbReference type="AlphaFoldDB" id="A0A834DYR7"/>
<evidence type="ECO:0000313" key="3">
    <source>
        <dbReference type="Proteomes" id="UP000664940"/>
    </source>
</evidence>
<gene>
    <name evidence="2" type="ORF">HJG60_012104</name>
</gene>
<dbReference type="Proteomes" id="UP000664940">
    <property type="component" value="Unassembled WGS sequence"/>
</dbReference>
<proteinExistence type="predicted"/>
<evidence type="ECO:0000313" key="2">
    <source>
        <dbReference type="EMBL" id="KAF6095137.1"/>
    </source>
</evidence>
<reference evidence="2 3" key="1">
    <citation type="journal article" date="2020" name="Nature">
        <title>Six reference-quality genomes reveal evolution of bat adaptations.</title>
        <authorList>
            <person name="Jebb D."/>
            <person name="Huang Z."/>
            <person name="Pippel M."/>
            <person name="Hughes G.M."/>
            <person name="Lavrichenko K."/>
            <person name="Devanna P."/>
            <person name="Winkler S."/>
            <person name="Jermiin L.S."/>
            <person name="Skirmuntt E.C."/>
            <person name="Katzourakis A."/>
            <person name="Burkitt-Gray L."/>
            <person name="Ray D.A."/>
            <person name="Sullivan K.A.M."/>
            <person name="Roscito J.G."/>
            <person name="Kirilenko B.M."/>
            <person name="Davalos L.M."/>
            <person name="Corthals A.P."/>
            <person name="Power M.L."/>
            <person name="Jones G."/>
            <person name="Ransome R.D."/>
            <person name="Dechmann D.K.N."/>
            <person name="Locatelli A.G."/>
            <person name="Puechmaille S.J."/>
            <person name="Fedrigo O."/>
            <person name="Jarvis E.D."/>
            <person name="Hiller M."/>
            <person name="Vernes S.C."/>
            <person name="Myers E.W."/>
            <person name="Teeling E.C."/>
        </authorList>
    </citation>
    <scope>NUCLEOTIDE SEQUENCE [LARGE SCALE GENOMIC DNA]</scope>
    <source>
        <strain evidence="2">Bat1K_MPI-CBG_1</strain>
    </source>
</reference>
<sequence length="159" mass="17713">MPACTCTVFKCFYTLNSTSWASASFFVYNIKLIILYPMKDILGCSHFIIIVNTGAIITQLYCKFCWDTRVLLCHLTTMQVCGTSHTPSPGILSHCLSCHNMNPRSPTSAPNRETALVINVCPTGSLQDSSLPDKWLGEKSEKQERTSSESSENCLRIHI</sequence>
<feature type="region of interest" description="Disordered" evidence="1">
    <location>
        <begin position="131"/>
        <end position="159"/>
    </location>
</feature>
<feature type="compositionally biased region" description="Basic and acidic residues" evidence="1">
    <location>
        <begin position="135"/>
        <end position="147"/>
    </location>
</feature>
<name>A0A834DYR7_9CHIR</name>
<protein>
    <submittedName>
        <fullName evidence="2">Uncharacterized protein</fullName>
    </submittedName>
</protein>
<accession>A0A834DYR7</accession>
<evidence type="ECO:0000256" key="1">
    <source>
        <dbReference type="SAM" id="MobiDB-lite"/>
    </source>
</evidence>
<comment type="caution">
    <text evidence="2">The sequence shown here is derived from an EMBL/GenBank/DDBJ whole genome shotgun (WGS) entry which is preliminary data.</text>
</comment>